<dbReference type="CDD" id="cd00610">
    <property type="entry name" value="OAT_like"/>
    <property type="match status" value="1"/>
</dbReference>
<comment type="similarity">
    <text evidence="3 11">Belongs to the class-III pyridoxal-phosphate-dependent aminotransferase family.</text>
</comment>
<protein>
    <recommendedName>
        <fullName evidence="5">alanine--glyoxylate transaminase</fullName>
        <ecNumber evidence="5">2.6.1.44</ecNumber>
    </recommendedName>
</protein>
<organism evidence="12">
    <name type="scientific">Neobodo designis</name>
    <name type="common">Flagellated protozoan</name>
    <name type="synonym">Bodo designis</name>
    <dbReference type="NCBI Taxonomy" id="312471"/>
    <lineage>
        <taxon>Eukaryota</taxon>
        <taxon>Discoba</taxon>
        <taxon>Euglenozoa</taxon>
        <taxon>Kinetoplastea</taxon>
        <taxon>Metakinetoplastina</taxon>
        <taxon>Neobodonida</taxon>
        <taxon>Neobodo</taxon>
    </lineage>
</organism>
<dbReference type="Pfam" id="PF00202">
    <property type="entry name" value="Aminotran_3"/>
    <property type="match status" value="1"/>
</dbReference>
<dbReference type="AlphaFoldDB" id="A0A6U4Z0P3"/>
<accession>A0A6U4Z0P3</accession>
<keyword evidence="6" id="KW-0032">Aminotransferase</keyword>
<comment type="subcellular location">
    <subcellularLocation>
        <location evidence="2">Mitochondrion</location>
    </subcellularLocation>
</comment>
<evidence type="ECO:0000256" key="1">
    <source>
        <dbReference type="ARBA" id="ARBA00001933"/>
    </source>
</evidence>
<gene>
    <name evidence="12" type="ORF">NDES1114_LOCUS36740</name>
    <name evidence="13" type="ORF">NDES1114_LOCUS36741</name>
</gene>
<keyword evidence="8 11" id="KW-0663">Pyridoxal phosphate</keyword>
<evidence type="ECO:0000313" key="13">
    <source>
        <dbReference type="EMBL" id="CAD9158333.1"/>
    </source>
</evidence>
<dbReference type="PROSITE" id="PS00600">
    <property type="entry name" value="AA_TRANSFER_CLASS_3"/>
    <property type="match status" value="1"/>
</dbReference>
<dbReference type="GO" id="GO:0019481">
    <property type="term" value="P:L-alanine catabolic process, by transamination"/>
    <property type="evidence" value="ECO:0007669"/>
    <property type="project" value="TreeGrafter"/>
</dbReference>
<dbReference type="InterPro" id="IPR015421">
    <property type="entry name" value="PyrdxlP-dep_Trfase_major"/>
</dbReference>
<evidence type="ECO:0000256" key="3">
    <source>
        <dbReference type="ARBA" id="ARBA00008954"/>
    </source>
</evidence>
<keyword evidence="9" id="KW-0809">Transit peptide</keyword>
<dbReference type="SUPFAM" id="SSF53383">
    <property type="entry name" value="PLP-dependent transferases"/>
    <property type="match status" value="1"/>
</dbReference>
<dbReference type="Gene3D" id="3.40.640.10">
    <property type="entry name" value="Type I PLP-dependent aspartate aminotransferase-like (Major domain)"/>
    <property type="match status" value="1"/>
</dbReference>
<keyword evidence="7" id="KW-0808">Transferase</keyword>
<dbReference type="GO" id="GO:0005739">
    <property type="term" value="C:mitochondrion"/>
    <property type="evidence" value="ECO:0007669"/>
    <property type="project" value="UniProtKB-SubCell"/>
</dbReference>
<dbReference type="EMBL" id="HBGF01054937">
    <property type="protein sequence ID" value="CAD9158331.1"/>
    <property type="molecule type" value="Transcribed_RNA"/>
</dbReference>
<dbReference type="PIRSF" id="PIRSF000521">
    <property type="entry name" value="Transaminase_4ab_Lys_Orn"/>
    <property type="match status" value="1"/>
</dbReference>
<evidence type="ECO:0000256" key="10">
    <source>
        <dbReference type="ARBA" id="ARBA00023128"/>
    </source>
</evidence>
<evidence type="ECO:0000256" key="5">
    <source>
        <dbReference type="ARBA" id="ARBA00013049"/>
    </source>
</evidence>
<name>A0A6U4Z0P3_NEODS</name>
<dbReference type="InterPro" id="IPR005814">
    <property type="entry name" value="Aminotrans_3"/>
</dbReference>
<evidence type="ECO:0000256" key="7">
    <source>
        <dbReference type="ARBA" id="ARBA00022679"/>
    </source>
</evidence>
<dbReference type="InterPro" id="IPR015424">
    <property type="entry name" value="PyrdxlP-dep_Trfase"/>
</dbReference>
<dbReference type="Gene3D" id="3.90.1150.10">
    <property type="entry name" value="Aspartate Aminotransferase, domain 1"/>
    <property type="match status" value="1"/>
</dbReference>
<evidence type="ECO:0000256" key="2">
    <source>
        <dbReference type="ARBA" id="ARBA00004173"/>
    </source>
</evidence>
<evidence type="ECO:0000256" key="11">
    <source>
        <dbReference type="RuleBase" id="RU003560"/>
    </source>
</evidence>
<proteinExistence type="inferred from homology"/>
<comment type="subunit">
    <text evidence="4">Homotetramer.</text>
</comment>
<comment type="cofactor">
    <cofactor evidence="1">
        <name>pyridoxal 5'-phosphate</name>
        <dbReference type="ChEBI" id="CHEBI:597326"/>
    </cofactor>
</comment>
<dbReference type="GO" id="GO:0030170">
    <property type="term" value="F:pyridoxal phosphate binding"/>
    <property type="evidence" value="ECO:0007669"/>
    <property type="project" value="InterPro"/>
</dbReference>
<evidence type="ECO:0000256" key="8">
    <source>
        <dbReference type="ARBA" id="ARBA00022898"/>
    </source>
</evidence>
<dbReference type="InterPro" id="IPR049704">
    <property type="entry name" value="Aminotrans_3_PPA_site"/>
</dbReference>
<dbReference type="PANTHER" id="PTHR45688">
    <property type="match status" value="1"/>
</dbReference>
<dbReference type="InterPro" id="IPR015422">
    <property type="entry name" value="PyrdxlP-dep_Trfase_small"/>
</dbReference>
<sequence>MLRRSLLRRVELPPCDFVPPKHTGLSRAAVAEKRSKVMHPVSFTFYNEPLMVTQGHKQYLFDETGRRYLDLFGGVTTVSVGHAHPRISAAIKDQCDRFNHTTQLYLTEPVTEFCELFASKLPKGHDWVVHPVNSGSEANDFAVLTARVATGNHPIVGLRRGYHGFTENARGLIAVPGWRHNIPAPPGLHHAITPHPYHGVFGQDVDKYVQQLDEMITYETGGKIAAFIAERIQGVGGAGALLPGYLKKAYDVVKAHGGLYISDEVQCGYGRLGTHYWGFETEGIVPDIITSAKSVANGYPVGVVACKREIAEKMRGVSYFNTFGGGGVCMRVATETLRIIDDEGLQANCAVVGPRLIDGMKKLAEKHEIIGDVRGMGCMVGMELVTDRAAKTPAKDQTAKYMDLMKDENILVGKGGPGGNVVRLHPPMCITTADVDAFLAATDKCLAKL</sequence>
<dbReference type="EMBL" id="HBGF01054938">
    <property type="protein sequence ID" value="CAD9158333.1"/>
    <property type="molecule type" value="Transcribed_RNA"/>
</dbReference>
<dbReference type="EC" id="2.6.1.44" evidence="5"/>
<reference evidence="12" key="1">
    <citation type="submission" date="2021-01" db="EMBL/GenBank/DDBJ databases">
        <authorList>
            <person name="Corre E."/>
            <person name="Pelletier E."/>
            <person name="Niang G."/>
            <person name="Scheremetjew M."/>
            <person name="Finn R."/>
            <person name="Kale V."/>
            <person name="Holt S."/>
            <person name="Cochrane G."/>
            <person name="Meng A."/>
            <person name="Brown T."/>
            <person name="Cohen L."/>
        </authorList>
    </citation>
    <scope>NUCLEOTIDE SEQUENCE</scope>
    <source>
        <strain evidence="12">CCAP 1951/1</strain>
    </source>
</reference>
<keyword evidence="10" id="KW-0496">Mitochondrion</keyword>
<dbReference type="GO" id="GO:0009436">
    <property type="term" value="P:glyoxylate catabolic process"/>
    <property type="evidence" value="ECO:0007669"/>
    <property type="project" value="TreeGrafter"/>
</dbReference>
<evidence type="ECO:0000256" key="6">
    <source>
        <dbReference type="ARBA" id="ARBA00022576"/>
    </source>
</evidence>
<evidence type="ECO:0000313" key="12">
    <source>
        <dbReference type="EMBL" id="CAD9158331.1"/>
    </source>
</evidence>
<dbReference type="PANTHER" id="PTHR45688:SF3">
    <property type="entry name" value="ALANINE--GLYOXYLATE AMINOTRANSFERASE 2, MITOCHONDRIAL"/>
    <property type="match status" value="1"/>
</dbReference>
<evidence type="ECO:0000256" key="4">
    <source>
        <dbReference type="ARBA" id="ARBA00011881"/>
    </source>
</evidence>
<evidence type="ECO:0000256" key="9">
    <source>
        <dbReference type="ARBA" id="ARBA00022946"/>
    </source>
</evidence>
<dbReference type="GO" id="GO:0008453">
    <property type="term" value="F:alanine-glyoxylate transaminase activity"/>
    <property type="evidence" value="ECO:0007669"/>
    <property type="project" value="UniProtKB-EC"/>
</dbReference>